<reference evidence="2 3" key="1">
    <citation type="journal article" date="2015" name="Genome Biol.">
        <title>Comparative genomics of Steinernema reveals deeply conserved gene regulatory networks.</title>
        <authorList>
            <person name="Dillman A.R."/>
            <person name="Macchietto M."/>
            <person name="Porter C.F."/>
            <person name="Rogers A."/>
            <person name="Williams B."/>
            <person name="Antoshechkin I."/>
            <person name="Lee M.M."/>
            <person name="Goodwin Z."/>
            <person name="Lu X."/>
            <person name="Lewis E.E."/>
            <person name="Goodrich-Blair H."/>
            <person name="Stock S.P."/>
            <person name="Adams B.J."/>
            <person name="Sternberg P.W."/>
            <person name="Mortazavi A."/>
        </authorList>
    </citation>
    <scope>NUCLEOTIDE SEQUENCE [LARGE SCALE GENOMIC DNA]</scope>
    <source>
        <strain evidence="2 3">ALL</strain>
    </source>
</reference>
<keyword evidence="3" id="KW-1185">Reference proteome</keyword>
<dbReference type="EMBL" id="AZBU02000004">
    <property type="protein sequence ID" value="TKR80922.1"/>
    <property type="molecule type" value="Genomic_DNA"/>
</dbReference>
<gene>
    <name evidence="2" type="ORF">L596_014895</name>
</gene>
<feature type="signal peptide" evidence="1">
    <location>
        <begin position="1"/>
        <end position="28"/>
    </location>
</feature>
<name>A0A4U5NE53_STECR</name>
<keyword evidence="1" id="KW-0732">Signal</keyword>
<protein>
    <submittedName>
        <fullName evidence="2">Uncharacterized protein</fullName>
    </submittedName>
</protein>
<sequence>MRLPPFPGGFRALLLSLVLAISVDFLDASRVDSHLLPTFGAIKCSKTEPCPVNSASICVNGTCASACSMSGMRECQCDTEEDNYCYLCCGNERNACKPAHEHNILRENGERWERETCSRCRMNSVELEGLPCDDRDPQRLCLQGKCSNSVCHNKPQGAFCDRKMEKVCVEDVCENPCARYSPRYR</sequence>
<dbReference type="Proteomes" id="UP000298663">
    <property type="component" value="Unassembled WGS sequence"/>
</dbReference>
<accession>A0A4U5NE53</accession>
<reference evidence="2 3" key="2">
    <citation type="journal article" date="2019" name="G3 (Bethesda)">
        <title>Hybrid Assembly of the Genome of the Entomopathogenic Nematode Steinernema carpocapsae Identifies the X-Chromosome.</title>
        <authorList>
            <person name="Serra L."/>
            <person name="Macchietto M."/>
            <person name="Macias-Munoz A."/>
            <person name="McGill C.J."/>
            <person name="Rodriguez I.M."/>
            <person name="Rodriguez B."/>
            <person name="Murad R."/>
            <person name="Mortazavi A."/>
        </authorList>
    </citation>
    <scope>NUCLEOTIDE SEQUENCE [LARGE SCALE GENOMIC DNA]</scope>
    <source>
        <strain evidence="2 3">ALL</strain>
    </source>
</reference>
<proteinExistence type="predicted"/>
<dbReference type="AlphaFoldDB" id="A0A4U5NE53"/>
<dbReference type="OrthoDB" id="5912366at2759"/>
<feature type="chain" id="PRO_5020473641" evidence="1">
    <location>
        <begin position="29"/>
        <end position="185"/>
    </location>
</feature>
<evidence type="ECO:0000313" key="3">
    <source>
        <dbReference type="Proteomes" id="UP000298663"/>
    </source>
</evidence>
<evidence type="ECO:0000256" key="1">
    <source>
        <dbReference type="SAM" id="SignalP"/>
    </source>
</evidence>
<evidence type="ECO:0000313" key="2">
    <source>
        <dbReference type="EMBL" id="TKR80922.1"/>
    </source>
</evidence>
<organism evidence="2 3">
    <name type="scientific">Steinernema carpocapsae</name>
    <name type="common">Entomopathogenic nematode</name>
    <dbReference type="NCBI Taxonomy" id="34508"/>
    <lineage>
        <taxon>Eukaryota</taxon>
        <taxon>Metazoa</taxon>
        <taxon>Ecdysozoa</taxon>
        <taxon>Nematoda</taxon>
        <taxon>Chromadorea</taxon>
        <taxon>Rhabditida</taxon>
        <taxon>Tylenchina</taxon>
        <taxon>Panagrolaimomorpha</taxon>
        <taxon>Strongyloidoidea</taxon>
        <taxon>Steinernematidae</taxon>
        <taxon>Steinernema</taxon>
    </lineage>
</organism>
<comment type="caution">
    <text evidence="2">The sequence shown here is derived from an EMBL/GenBank/DDBJ whole genome shotgun (WGS) entry which is preliminary data.</text>
</comment>